<sequence length="38" mass="3685">MPPGNLPDGQPDAGGVPTGRNIAAAKVRAAGGLAAFRL</sequence>
<protein>
    <submittedName>
        <fullName evidence="1">Uncharacterized protein</fullName>
    </submittedName>
</protein>
<accession>A0ABU2BIZ5</accession>
<organism evidence="1 2">
    <name type="scientific">Paeniglutamicibacter sulfureus</name>
    <dbReference type="NCBI Taxonomy" id="43666"/>
    <lineage>
        <taxon>Bacteria</taxon>
        <taxon>Bacillati</taxon>
        <taxon>Actinomycetota</taxon>
        <taxon>Actinomycetes</taxon>
        <taxon>Micrococcales</taxon>
        <taxon>Micrococcaceae</taxon>
        <taxon>Paeniglutamicibacter</taxon>
    </lineage>
</organism>
<keyword evidence="2" id="KW-1185">Reference proteome</keyword>
<proteinExistence type="predicted"/>
<reference evidence="1 2" key="1">
    <citation type="submission" date="2023-07" db="EMBL/GenBank/DDBJ databases">
        <title>Sequencing the genomes of 1000 actinobacteria strains.</title>
        <authorList>
            <person name="Klenk H.-P."/>
        </authorList>
    </citation>
    <scope>NUCLEOTIDE SEQUENCE [LARGE SCALE GENOMIC DNA]</scope>
    <source>
        <strain evidence="1 2">DSM 20167</strain>
    </source>
</reference>
<name>A0ABU2BIZ5_9MICC</name>
<gene>
    <name evidence="1" type="ORF">J2S64_002312</name>
</gene>
<evidence type="ECO:0000313" key="1">
    <source>
        <dbReference type="EMBL" id="MDR7358621.1"/>
    </source>
</evidence>
<evidence type="ECO:0000313" key="2">
    <source>
        <dbReference type="Proteomes" id="UP001183817"/>
    </source>
</evidence>
<dbReference type="Proteomes" id="UP001183817">
    <property type="component" value="Unassembled WGS sequence"/>
</dbReference>
<comment type="caution">
    <text evidence="1">The sequence shown here is derived from an EMBL/GenBank/DDBJ whole genome shotgun (WGS) entry which is preliminary data.</text>
</comment>
<dbReference type="EMBL" id="JAVDYI010000001">
    <property type="protein sequence ID" value="MDR7358621.1"/>
    <property type="molecule type" value="Genomic_DNA"/>
</dbReference>